<evidence type="ECO:0000313" key="3">
    <source>
        <dbReference type="Proteomes" id="UP000192247"/>
    </source>
</evidence>
<evidence type="ECO:0000313" key="2">
    <source>
        <dbReference type="EMBL" id="OQR74194.1"/>
    </source>
</evidence>
<gene>
    <name evidence="2" type="ORF">BIW11_09232</name>
</gene>
<dbReference type="InParanoid" id="A0A1V9XKX7"/>
<feature type="domain" description="FIST C-domain" evidence="1">
    <location>
        <begin position="347"/>
        <end position="391"/>
    </location>
</feature>
<dbReference type="Proteomes" id="UP000192247">
    <property type="component" value="Unassembled WGS sequence"/>
</dbReference>
<comment type="caution">
    <text evidence="2">The sequence shown here is derived from an EMBL/GenBank/DDBJ whole genome shotgun (WGS) entry which is preliminary data.</text>
</comment>
<reference evidence="2 3" key="1">
    <citation type="journal article" date="2017" name="Gigascience">
        <title>Draft genome of the honey bee ectoparasitic mite, Tropilaelaps mercedesae, is shaped by the parasitic life history.</title>
        <authorList>
            <person name="Dong X."/>
            <person name="Armstrong S.D."/>
            <person name="Xia D."/>
            <person name="Makepeace B.L."/>
            <person name="Darby A.C."/>
            <person name="Kadowaki T."/>
        </authorList>
    </citation>
    <scope>NUCLEOTIDE SEQUENCE [LARGE SCALE GENOMIC DNA]</scope>
    <source>
        <strain evidence="2">Wuxi-XJTLU</strain>
    </source>
</reference>
<dbReference type="GO" id="GO:0000209">
    <property type="term" value="P:protein polyubiquitination"/>
    <property type="evidence" value="ECO:0007669"/>
    <property type="project" value="TreeGrafter"/>
</dbReference>
<keyword evidence="3" id="KW-1185">Reference proteome</keyword>
<accession>A0A1V9XKX7</accession>
<sequence>MELRHGKRPRLHSDIKKTEDENWIGSILTSNPVIVEHLMRFLTAKQLYRALAVCTLWRDYARKEKQKRFEIQQFGFSVARETNGREELPPFHTTIPENVGKHFYQVIDKLRADPRIVFVFTTQRVVCKAVKYFEDFSPSPANFRSTWDCLKRTKRHIYNLGLCNHLSAQLPQSAEIFLCTSWGMICYNFGVGPLEIEDSDGFSALILPKMAGVEFTSFRLLQEDCVYPYRNAEMLAEVSGLSRVQDVKALLLFASERLDAGTAPTKLIDYMIRQNPDMAFGGALVCDFAVPVDGISRKVISMAGLAVHGPGVRAVSVMLDPDCRGRDKVRARLRPIGKSFGLVPGRSIALLFACSGRGVYFHQEQNVETEAFCELFPDVPVVGLFGNGEFGYNSLPENGSRVWQHSYSSIFVLLDFDPTIGRASSEGGPSEGRL</sequence>
<dbReference type="GO" id="GO:0032436">
    <property type="term" value="P:positive regulation of proteasomal ubiquitin-dependent protein catabolic process"/>
    <property type="evidence" value="ECO:0007669"/>
    <property type="project" value="TreeGrafter"/>
</dbReference>
<name>A0A1V9XKX7_9ACAR</name>
<proteinExistence type="predicted"/>
<organism evidence="2 3">
    <name type="scientific">Tropilaelaps mercedesae</name>
    <dbReference type="NCBI Taxonomy" id="418985"/>
    <lineage>
        <taxon>Eukaryota</taxon>
        <taxon>Metazoa</taxon>
        <taxon>Ecdysozoa</taxon>
        <taxon>Arthropoda</taxon>
        <taxon>Chelicerata</taxon>
        <taxon>Arachnida</taxon>
        <taxon>Acari</taxon>
        <taxon>Parasitiformes</taxon>
        <taxon>Mesostigmata</taxon>
        <taxon>Gamasina</taxon>
        <taxon>Dermanyssoidea</taxon>
        <taxon>Laelapidae</taxon>
        <taxon>Tropilaelaps</taxon>
    </lineage>
</organism>
<dbReference type="InterPro" id="IPR019494">
    <property type="entry name" value="FIST_C"/>
</dbReference>
<evidence type="ECO:0000259" key="1">
    <source>
        <dbReference type="Pfam" id="PF10442"/>
    </source>
</evidence>
<dbReference type="PANTHER" id="PTHR14939:SF5">
    <property type="entry name" value="F-BOX ONLY PROTEIN 22"/>
    <property type="match status" value="1"/>
</dbReference>
<dbReference type="Pfam" id="PF10442">
    <property type="entry name" value="FIST_C"/>
    <property type="match status" value="1"/>
</dbReference>
<protein>
    <submittedName>
        <fullName evidence="2">F-box only protein 22-like</fullName>
    </submittedName>
</protein>
<dbReference type="OrthoDB" id="199913at2759"/>
<dbReference type="PANTHER" id="PTHR14939">
    <property type="entry name" value="F-BOX ONLY PROTEIN 22"/>
    <property type="match status" value="1"/>
</dbReference>
<dbReference type="STRING" id="418985.A0A1V9XKX7"/>
<dbReference type="AlphaFoldDB" id="A0A1V9XKX7"/>
<dbReference type="EMBL" id="MNPL01008526">
    <property type="protein sequence ID" value="OQR74194.1"/>
    <property type="molecule type" value="Genomic_DNA"/>
</dbReference>